<dbReference type="PANTHER" id="PTHR42847:SF8">
    <property type="entry name" value="CONSERVED PROTEIN"/>
    <property type="match status" value="1"/>
</dbReference>
<feature type="domain" description="Luciferase-like" evidence="5">
    <location>
        <begin position="22"/>
        <end position="298"/>
    </location>
</feature>
<dbReference type="GO" id="GO:0046306">
    <property type="term" value="P:alkanesulfonate catabolic process"/>
    <property type="evidence" value="ECO:0007669"/>
    <property type="project" value="TreeGrafter"/>
</dbReference>
<protein>
    <submittedName>
        <fullName evidence="6">5,10-methylene tetrahydromethanopterin reductase</fullName>
    </submittedName>
</protein>
<evidence type="ECO:0000259" key="5">
    <source>
        <dbReference type="Pfam" id="PF00296"/>
    </source>
</evidence>
<name>A0A076ETY8_RHOOP</name>
<evidence type="ECO:0000313" key="7">
    <source>
        <dbReference type="Proteomes" id="UP000028488"/>
    </source>
</evidence>
<dbReference type="Gene3D" id="3.20.20.30">
    <property type="entry name" value="Luciferase-like domain"/>
    <property type="match status" value="1"/>
</dbReference>
<dbReference type="InterPro" id="IPR036661">
    <property type="entry name" value="Luciferase-like_sf"/>
</dbReference>
<keyword evidence="2" id="KW-0288">FMN</keyword>
<evidence type="ECO:0000256" key="3">
    <source>
        <dbReference type="ARBA" id="ARBA00023002"/>
    </source>
</evidence>
<evidence type="ECO:0000256" key="1">
    <source>
        <dbReference type="ARBA" id="ARBA00022630"/>
    </source>
</evidence>
<dbReference type="RefSeq" id="WP_128641347.1">
    <property type="nucleotide sequence ID" value="NZ_CP008947.1"/>
</dbReference>
<organism evidence="6 7">
    <name type="scientific">Rhodococcus opacus</name>
    <name type="common">Nocardia opaca</name>
    <dbReference type="NCBI Taxonomy" id="37919"/>
    <lineage>
        <taxon>Bacteria</taxon>
        <taxon>Bacillati</taxon>
        <taxon>Actinomycetota</taxon>
        <taxon>Actinomycetes</taxon>
        <taxon>Mycobacteriales</taxon>
        <taxon>Nocardiaceae</taxon>
        <taxon>Rhodococcus</taxon>
    </lineage>
</organism>
<dbReference type="InterPro" id="IPR019952">
    <property type="entry name" value="F420_OxRdatse_Rv1855c_pred"/>
</dbReference>
<dbReference type="SUPFAM" id="SSF51679">
    <property type="entry name" value="Bacterial luciferase-like"/>
    <property type="match status" value="1"/>
</dbReference>
<keyword evidence="1" id="KW-0285">Flavoprotein</keyword>
<reference evidence="6 7" key="1">
    <citation type="submission" date="2014-07" db="EMBL/GenBank/DDBJ databases">
        <title>Genome Sequence of Rhodococcus opacus Strain R7, a Biodegrader of Mono- and Polycyclic Aromatic Hydrocarbons.</title>
        <authorList>
            <person name="Di Gennaro P."/>
            <person name="Zampolli J."/>
            <person name="Presti I."/>
            <person name="Cappelletti M."/>
            <person name="D'Ursi P."/>
            <person name="Orro A."/>
            <person name="Mezzelani A."/>
            <person name="Milanesi L."/>
        </authorList>
    </citation>
    <scope>NUCLEOTIDE SEQUENCE [LARGE SCALE GENOMIC DNA]</scope>
    <source>
        <strain evidence="6 7">R7</strain>
    </source>
</reference>
<dbReference type="InterPro" id="IPR011251">
    <property type="entry name" value="Luciferase-like_dom"/>
</dbReference>
<accession>A0A076ETY8</accession>
<dbReference type="NCBIfam" id="TIGR03560">
    <property type="entry name" value="F420_Rv1855c"/>
    <property type="match status" value="1"/>
</dbReference>
<keyword evidence="3" id="KW-0560">Oxidoreductase</keyword>
<dbReference type="Proteomes" id="UP000028488">
    <property type="component" value="Chromosome"/>
</dbReference>
<keyword evidence="4" id="KW-0503">Monooxygenase</keyword>
<sequence>MTIRLGYQMPNFSYSTPVADLFPTVVAQAREAESAGFDTAFVMDHFYQLPGIGAPDEPMLEAYTALGALATATENIQLSALVTGNTYRNPPMLAKAVTTLDVASGGRAVLGIGAGWFELEHQQYGYEFGTFTDRFERLDEALQIIAPMLHGERPTFDGKWYHVENAINEPRIRDDLPIMLGGGGEKKTFGLAARFADHLNIICNARELPRKLEALDTRCSEIGRDRSTLETSYLAFVIIDEDGDRARQLQHDFLLTQGVDLSTASDEERAAATDRQFCGAPDEVAEQLKTRVLDAGIDGIVLNLVANGHEPGIVELTGRTLRPLVDA</sequence>
<dbReference type="AlphaFoldDB" id="A0A076ETY8"/>
<dbReference type="InterPro" id="IPR050172">
    <property type="entry name" value="SsuD_RutA_monooxygenase"/>
</dbReference>
<dbReference type="eggNOG" id="COG2141">
    <property type="taxonomic scope" value="Bacteria"/>
</dbReference>
<proteinExistence type="predicted"/>
<dbReference type="PANTHER" id="PTHR42847">
    <property type="entry name" value="ALKANESULFONATE MONOOXYGENASE"/>
    <property type="match status" value="1"/>
</dbReference>
<dbReference type="GO" id="GO:0008726">
    <property type="term" value="F:alkanesulfonate monooxygenase activity"/>
    <property type="evidence" value="ECO:0007669"/>
    <property type="project" value="TreeGrafter"/>
</dbReference>
<dbReference type="Pfam" id="PF00296">
    <property type="entry name" value="Bac_luciferase"/>
    <property type="match status" value="1"/>
</dbReference>
<gene>
    <name evidence="6" type="ORF">EP51_30265</name>
</gene>
<evidence type="ECO:0000256" key="2">
    <source>
        <dbReference type="ARBA" id="ARBA00022643"/>
    </source>
</evidence>
<evidence type="ECO:0000313" key="6">
    <source>
        <dbReference type="EMBL" id="AII08673.1"/>
    </source>
</evidence>
<dbReference type="EMBL" id="CP008947">
    <property type="protein sequence ID" value="AII08673.1"/>
    <property type="molecule type" value="Genomic_DNA"/>
</dbReference>
<evidence type="ECO:0000256" key="4">
    <source>
        <dbReference type="ARBA" id="ARBA00023033"/>
    </source>
</evidence>